<proteinExistence type="predicted"/>
<reference evidence="2" key="1">
    <citation type="submission" date="2021-01" db="EMBL/GenBank/DDBJ databases">
        <authorList>
            <person name="Corre E."/>
            <person name="Pelletier E."/>
            <person name="Niang G."/>
            <person name="Scheremetjew M."/>
            <person name="Finn R."/>
            <person name="Kale V."/>
            <person name="Holt S."/>
            <person name="Cochrane G."/>
            <person name="Meng A."/>
            <person name="Brown T."/>
            <person name="Cohen L."/>
        </authorList>
    </citation>
    <scope>NUCLEOTIDE SEQUENCE</scope>
    <source>
        <strain evidence="2">CCMP147</strain>
    </source>
</reference>
<feature type="compositionally biased region" description="Basic and acidic residues" evidence="1">
    <location>
        <begin position="108"/>
        <end position="117"/>
    </location>
</feature>
<gene>
    <name evidence="2" type="ORF">TDUB1175_LOCUS681</name>
</gene>
<evidence type="ECO:0000256" key="1">
    <source>
        <dbReference type="SAM" id="MobiDB-lite"/>
    </source>
</evidence>
<dbReference type="EMBL" id="HBED01001319">
    <property type="protein sequence ID" value="CAD8291752.1"/>
    <property type="molecule type" value="Transcribed_RNA"/>
</dbReference>
<evidence type="ECO:0000313" key="2">
    <source>
        <dbReference type="EMBL" id="CAD8291752.1"/>
    </source>
</evidence>
<organism evidence="2">
    <name type="scientific">Pseudictyota dubia</name>
    <dbReference type="NCBI Taxonomy" id="2749911"/>
    <lineage>
        <taxon>Eukaryota</taxon>
        <taxon>Sar</taxon>
        <taxon>Stramenopiles</taxon>
        <taxon>Ochrophyta</taxon>
        <taxon>Bacillariophyta</taxon>
        <taxon>Mediophyceae</taxon>
        <taxon>Biddulphiophycidae</taxon>
        <taxon>Eupodiscales</taxon>
        <taxon>Odontellaceae</taxon>
        <taxon>Pseudictyota</taxon>
    </lineage>
</organism>
<feature type="compositionally biased region" description="Basic residues" evidence="1">
    <location>
        <begin position="87"/>
        <end position="100"/>
    </location>
</feature>
<feature type="region of interest" description="Disordered" evidence="1">
    <location>
        <begin position="70"/>
        <end position="131"/>
    </location>
</feature>
<accession>A0A7R9VCV3</accession>
<sequence>MYVLDASKVVSCVVGMMRGAVGTDDGRKEEGIGAGGGGICIGIGGGSIQLQASRHDVALPARRGHQDRFWAATASDSSSPGGEKNRTKALWRVRPIKAKKGSGSGQELGKRGSDRRSGKNVTAGRPSRRCG</sequence>
<name>A0A7R9VCV3_9STRA</name>
<dbReference type="AlphaFoldDB" id="A0A7R9VCV3"/>
<protein>
    <submittedName>
        <fullName evidence="2">Uncharacterized protein</fullName>
    </submittedName>
</protein>